<dbReference type="EMBL" id="LANX01000001">
    <property type="protein sequence ID" value="KJV68856.1"/>
    <property type="molecule type" value="Genomic_DNA"/>
</dbReference>
<dbReference type="Proteomes" id="UP000033562">
    <property type="component" value="Unassembled WGS sequence"/>
</dbReference>
<keyword evidence="1" id="KW-1133">Transmembrane helix</keyword>
<feature type="transmembrane region" description="Helical" evidence="1">
    <location>
        <begin position="237"/>
        <end position="262"/>
    </location>
</feature>
<dbReference type="RefSeq" id="WP_045808694.1">
    <property type="nucleotide sequence ID" value="NZ_LANX01000001.1"/>
</dbReference>
<name>A0A0F3NM46_9RICK</name>
<sequence>MDLQEQNCKKLKCVIKNICDLCHINIIKCEVIHHSPYINEHNKILEKIEKLIIANQYKLRMLHDRFKGNDLHELKEVDEFFKLRRYFLFLLENAITYKGTKLEFNIIHNHIFKHYLSANTLNTNLNQVQSVKRLQVFNHYLCCKDFDNDHMSNHSIFMLNEMNLIYNKYSELINNEAESKKNIYKSLMYAAYNTLKVFHANIKFVYNDTLKNIGFISIPCALCIMAIAGTYTFKTHFYASVISTIFIFCASFCILFLALYLTSLSAVKKFCKSNIDTDLQSNISSISCSTENLNHQTSK</sequence>
<reference evidence="2 3" key="1">
    <citation type="submission" date="2015-02" db="EMBL/GenBank/DDBJ databases">
        <title>Genome Sequencing of Rickettsiales.</title>
        <authorList>
            <person name="Daugherty S.C."/>
            <person name="Su Q."/>
            <person name="Abolude K."/>
            <person name="Beier-Sexton M."/>
            <person name="Carlyon J.A."/>
            <person name="Carter R."/>
            <person name="Day N.P."/>
            <person name="Dumler S.J."/>
            <person name="Dyachenko V."/>
            <person name="Godinez A."/>
            <person name="Kurtti T.J."/>
            <person name="Lichay M."/>
            <person name="Mullins K.E."/>
            <person name="Ott S."/>
            <person name="Pappas-Brown V."/>
            <person name="Paris D.H."/>
            <person name="Patel P."/>
            <person name="Richards A.L."/>
            <person name="Sadzewicz L."/>
            <person name="Sears K."/>
            <person name="Seidman D."/>
            <person name="Sengamalay N."/>
            <person name="Stenos J."/>
            <person name="Tallon L.J."/>
            <person name="Vincent G."/>
            <person name="Fraser C.M."/>
            <person name="Munderloh U."/>
            <person name="Dunning-Hotopp J.C."/>
        </authorList>
    </citation>
    <scope>NUCLEOTIDE SEQUENCE [LARGE SCALE GENOMIC DNA]</scope>
    <source>
        <strain evidence="2 3">RAC413</strain>
    </source>
</reference>
<accession>A0A0F3NM46</accession>
<proteinExistence type="predicted"/>
<gene>
    <name evidence="2" type="ORF">NLO413_0224</name>
</gene>
<keyword evidence="1" id="KW-0472">Membrane</keyword>
<organism evidence="2 3">
    <name type="scientific">Candidatus Neoehrlichia procyonis str. RAC413</name>
    <dbReference type="NCBI Taxonomy" id="1359163"/>
    <lineage>
        <taxon>Bacteria</taxon>
        <taxon>Pseudomonadati</taxon>
        <taxon>Pseudomonadota</taxon>
        <taxon>Alphaproteobacteria</taxon>
        <taxon>Rickettsiales</taxon>
        <taxon>Anaplasmataceae</taxon>
        <taxon>Candidatus Neoehrlichia</taxon>
    </lineage>
</organism>
<protein>
    <submittedName>
        <fullName evidence="2">Uncharacterized protein</fullName>
    </submittedName>
</protein>
<feature type="transmembrane region" description="Helical" evidence="1">
    <location>
        <begin position="213"/>
        <end position="231"/>
    </location>
</feature>
<keyword evidence="3" id="KW-1185">Reference proteome</keyword>
<dbReference type="AlphaFoldDB" id="A0A0F3NM46"/>
<evidence type="ECO:0000313" key="2">
    <source>
        <dbReference type="EMBL" id="KJV68856.1"/>
    </source>
</evidence>
<evidence type="ECO:0000313" key="3">
    <source>
        <dbReference type="Proteomes" id="UP000033562"/>
    </source>
</evidence>
<comment type="caution">
    <text evidence="2">The sequence shown here is derived from an EMBL/GenBank/DDBJ whole genome shotgun (WGS) entry which is preliminary data.</text>
</comment>
<keyword evidence="1" id="KW-0812">Transmembrane</keyword>
<evidence type="ECO:0000256" key="1">
    <source>
        <dbReference type="SAM" id="Phobius"/>
    </source>
</evidence>